<reference evidence="5" key="1">
    <citation type="journal article" date="2020" name="Int. J. Syst. Evol. Microbiol.">
        <title>Aquipluma nitroreducens gen. nov. sp. nov., a novel facultatively anaerobic bacterium isolated from a freshwater lake.</title>
        <authorList>
            <person name="Watanabe M."/>
            <person name="Kojima H."/>
            <person name="Fukui M."/>
        </authorList>
    </citation>
    <scope>NUCLEOTIDE SEQUENCE</scope>
    <source>
        <strain evidence="5">MeG22</strain>
    </source>
</reference>
<dbReference type="Proteomes" id="UP001193389">
    <property type="component" value="Chromosome"/>
</dbReference>
<comment type="similarity">
    <text evidence="1">Belongs to the glycosyltransferase 2 family.</text>
</comment>
<feature type="transmembrane region" description="Helical" evidence="4">
    <location>
        <begin position="356"/>
        <end position="377"/>
    </location>
</feature>
<keyword evidence="3 5" id="KW-0808">Transferase</keyword>
<dbReference type="RefSeq" id="WP_318347422.1">
    <property type="nucleotide sequence ID" value="NZ_AP018694.1"/>
</dbReference>
<feature type="transmembrane region" description="Helical" evidence="4">
    <location>
        <begin position="296"/>
        <end position="316"/>
    </location>
</feature>
<keyword evidence="4" id="KW-0812">Transmembrane</keyword>
<dbReference type="Gene3D" id="3.90.550.10">
    <property type="entry name" value="Spore Coat Polysaccharide Biosynthesis Protein SpsA, Chain A"/>
    <property type="match status" value="1"/>
</dbReference>
<keyword evidence="6" id="KW-1185">Reference proteome</keyword>
<evidence type="ECO:0000256" key="1">
    <source>
        <dbReference type="ARBA" id="ARBA00006739"/>
    </source>
</evidence>
<name>A0A5K7SC62_9BACT</name>
<dbReference type="KEGG" id="anf:AQPE_3324"/>
<dbReference type="EMBL" id="AP018694">
    <property type="protein sequence ID" value="BBE19150.1"/>
    <property type="molecule type" value="Genomic_DNA"/>
</dbReference>
<feature type="transmembrane region" description="Helical" evidence="4">
    <location>
        <begin position="328"/>
        <end position="349"/>
    </location>
</feature>
<evidence type="ECO:0000256" key="4">
    <source>
        <dbReference type="SAM" id="Phobius"/>
    </source>
</evidence>
<evidence type="ECO:0000313" key="6">
    <source>
        <dbReference type="Proteomes" id="UP001193389"/>
    </source>
</evidence>
<keyword evidence="4" id="KW-0472">Membrane</keyword>
<dbReference type="AlphaFoldDB" id="A0A5K7SC62"/>
<evidence type="ECO:0000256" key="2">
    <source>
        <dbReference type="ARBA" id="ARBA00022676"/>
    </source>
</evidence>
<feature type="transmembrane region" description="Helical" evidence="4">
    <location>
        <begin position="6"/>
        <end position="29"/>
    </location>
</feature>
<keyword evidence="4" id="KW-1133">Transmembrane helix</keyword>
<dbReference type="SUPFAM" id="SSF53448">
    <property type="entry name" value="Nucleotide-diphospho-sugar transferases"/>
    <property type="match status" value="1"/>
</dbReference>
<accession>A0A5K7SC62</accession>
<dbReference type="PANTHER" id="PTHR43630">
    <property type="entry name" value="POLY-BETA-1,6-N-ACETYL-D-GLUCOSAMINE SYNTHASE"/>
    <property type="match status" value="1"/>
</dbReference>
<gene>
    <name evidence="5" type="ORF">AQPE_3324</name>
</gene>
<evidence type="ECO:0000256" key="3">
    <source>
        <dbReference type="ARBA" id="ARBA00022679"/>
    </source>
</evidence>
<dbReference type="CDD" id="cd06439">
    <property type="entry name" value="CESA_like_1"/>
    <property type="match status" value="1"/>
</dbReference>
<protein>
    <submittedName>
        <fullName evidence="5">Glycosyl transferase, group 2 family protein</fullName>
    </submittedName>
</protein>
<dbReference type="GO" id="GO:0016757">
    <property type="term" value="F:glycosyltransferase activity"/>
    <property type="evidence" value="ECO:0007669"/>
    <property type="project" value="UniProtKB-KW"/>
</dbReference>
<organism evidence="5 6">
    <name type="scientific">Aquipluma nitroreducens</name>
    <dbReference type="NCBI Taxonomy" id="2010828"/>
    <lineage>
        <taxon>Bacteria</taxon>
        <taxon>Pseudomonadati</taxon>
        <taxon>Bacteroidota</taxon>
        <taxon>Bacteroidia</taxon>
        <taxon>Marinilabiliales</taxon>
        <taxon>Prolixibacteraceae</taxon>
        <taxon>Aquipluma</taxon>
    </lineage>
</organism>
<keyword evidence="2" id="KW-0328">Glycosyltransferase</keyword>
<dbReference type="InterPro" id="IPR029044">
    <property type="entry name" value="Nucleotide-diphossugar_trans"/>
</dbReference>
<dbReference type="PANTHER" id="PTHR43630:SF1">
    <property type="entry name" value="POLY-BETA-1,6-N-ACETYL-D-GLUCOSAMINE SYNTHASE"/>
    <property type="match status" value="1"/>
</dbReference>
<sequence>MEIVFWILLLIVFYTFAGYAILLAILLSLKKANSKKNIYPEVKTTDLPRVCMFVAAYNESNCVDVKVENLLELDYPQDKIQYLWITDGSDDGTPEILKKYPQMEVHHLPERKGKIHAMNRGIQFVDAPIVIFSDSNTTLCKQAIRVMVETFNDPNVGCIAGEKRIISLKADGAAGSGENLYWKFESWVKRMDSELNSAVGAVGELFAIRTDLYSEVENDTILDDFIISLRIAEKGYRIAYTPEAYAIETASANVSEEMKRKVRIAAGGLQTIGRLKELLNPFHYGLLSVQYISHKVLRWTIAPIALFCLLFINLFIVLKGGKWSIDNFYSIFFYFQAMMYLLSLLGGFLERHKIRFKLLFVPFYFTAINYASILGWIRFLKGKQSVNWEKSKRA</sequence>
<dbReference type="Pfam" id="PF13641">
    <property type="entry name" value="Glyco_tranf_2_3"/>
    <property type="match status" value="1"/>
</dbReference>
<proteinExistence type="inferred from homology"/>
<evidence type="ECO:0000313" key="5">
    <source>
        <dbReference type="EMBL" id="BBE19150.1"/>
    </source>
</evidence>